<comment type="cofactor">
    <cofactor evidence="3">
        <name>Zn(2+)</name>
        <dbReference type="ChEBI" id="CHEBI:29105"/>
    </cofactor>
    <text evidence="3">Binds 1 divalent metal cation per subunit.</text>
</comment>
<dbReference type="InterPro" id="IPR013658">
    <property type="entry name" value="SGL"/>
</dbReference>
<sequence length="295" mass="31694">MMITFADLVGPSAPIRKLFDGLQWAEGPVWVADDRRLLVSDIPANRILSWTAEAGASIHRSDSSRANGNAIDTKGRLVTCEHATRRVTRTEADGTIIVLADRFQGARFNSPNDLIVLRDGTVLFTDPDYALLSALYTIEGTHEIGGNHVYRIDPESGAVTILLADFDKPNGLAVSPDETLLYVADSGRTHRLNGPHHVRTFSLSPRYEPMECGPTIEIAPGVPDGLKIDSLGNLWISAHDGVHCHAADGRFLGKIDVPEIVANLAFGGDGGKTLFIAASTSVYAINLEVSGAGWS</sequence>
<comment type="caution">
    <text evidence="5">The sequence shown here is derived from an EMBL/GenBank/DDBJ whole genome shotgun (WGS) entry which is preliminary data.</text>
</comment>
<accession>A0A7C9VB25</accession>
<gene>
    <name evidence="5" type="ORF">G6N74_28720</name>
</gene>
<feature type="binding site" evidence="3">
    <location>
        <position position="26"/>
    </location>
    <ligand>
        <name>a divalent metal cation</name>
        <dbReference type="ChEBI" id="CHEBI:60240"/>
    </ligand>
</feature>
<dbReference type="GO" id="GO:0016787">
    <property type="term" value="F:hydrolase activity"/>
    <property type="evidence" value="ECO:0007669"/>
    <property type="project" value="UniProtKB-KW"/>
</dbReference>
<feature type="active site" description="Proton donor/acceptor" evidence="2">
    <location>
        <position position="224"/>
    </location>
</feature>
<dbReference type="PANTHER" id="PTHR47572:SF4">
    <property type="entry name" value="LACTONASE DRP35"/>
    <property type="match status" value="1"/>
</dbReference>
<dbReference type="GO" id="GO:0046872">
    <property type="term" value="F:metal ion binding"/>
    <property type="evidence" value="ECO:0007669"/>
    <property type="project" value="UniProtKB-KW"/>
</dbReference>
<evidence type="ECO:0000256" key="2">
    <source>
        <dbReference type="PIRSR" id="PIRSR605511-1"/>
    </source>
</evidence>
<dbReference type="InterPro" id="IPR051262">
    <property type="entry name" value="SMP-30/CGR1_Lactonase"/>
</dbReference>
<evidence type="ECO:0000259" key="4">
    <source>
        <dbReference type="Pfam" id="PF08450"/>
    </source>
</evidence>
<feature type="binding site" evidence="3">
    <location>
        <position position="170"/>
    </location>
    <ligand>
        <name>a divalent metal cation</name>
        <dbReference type="ChEBI" id="CHEBI:60240"/>
    </ligand>
</feature>
<keyword evidence="1" id="KW-0378">Hydrolase</keyword>
<dbReference type="PRINTS" id="PR01790">
    <property type="entry name" value="SMP30FAMILY"/>
</dbReference>
<evidence type="ECO:0000313" key="6">
    <source>
        <dbReference type="Proteomes" id="UP000481252"/>
    </source>
</evidence>
<keyword evidence="3" id="KW-0862">Zinc</keyword>
<proteinExistence type="predicted"/>
<evidence type="ECO:0000256" key="3">
    <source>
        <dbReference type="PIRSR" id="PIRSR605511-2"/>
    </source>
</evidence>
<evidence type="ECO:0000313" key="5">
    <source>
        <dbReference type="EMBL" id="NGN45044.1"/>
    </source>
</evidence>
<dbReference type="InterPro" id="IPR011042">
    <property type="entry name" value="6-blade_b-propeller_TolB-like"/>
</dbReference>
<evidence type="ECO:0000256" key="1">
    <source>
        <dbReference type="ARBA" id="ARBA00022801"/>
    </source>
</evidence>
<reference evidence="5 6" key="1">
    <citation type="submission" date="2020-02" db="EMBL/GenBank/DDBJ databases">
        <title>Genome sequence of the type strain CGMCC 1.15528 of Mesorhizobium zhangyense.</title>
        <authorList>
            <person name="Gao J."/>
            <person name="Sun J."/>
        </authorList>
    </citation>
    <scope>NUCLEOTIDE SEQUENCE [LARGE SCALE GENOMIC DNA]</scope>
    <source>
        <strain evidence="5 6">CGMCC 1.15528</strain>
    </source>
</reference>
<dbReference type="Gene3D" id="2.120.10.30">
    <property type="entry name" value="TolB, C-terminal domain"/>
    <property type="match status" value="1"/>
</dbReference>
<feature type="domain" description="SMP-30/Gluconolactonase/LRE-like region" evidence="4">
    <location>
        <begin position="24"/>
        <end position="279"/>
    </location>
</feature>
<dbReference type="InterPro" id="IPR005511">
    <property type="entry name" value="SMP-30"/>
</dbReference>
<name>A0A7C9VB25_9HYPH</name>
<dbReference type="Proteomes" id="UP000481252">
    <property type="component" value="Unassembled WGS sequence"/>
</dbReference>
<organism evidence="5 6">
    <name type="scientific">Mesorhizobium zhangyense</name>
    <dbReference type="NCBI Taxonomy" id="1776730"/>
    <lineage>
        <taxon>Bacteria</taxon>
        <taxon>Pseudomonadati</taxon>
        <taxon>Pseudomonadota</taxon>
        <taxon>Alphaproteobacteria</taxon>
        <taxon>Hyphomicrobiales</taxon>
        <taxon>Phyllobacteriaceae</taxon>
        <taxon>Mesorhizobium</taxon>
    </lineage>
</organism>
<protein>
    <submittedName>
        <fullName evidence="5">SMP-30/gluconolactonase/LRE family protein</fullName>
    </submittedName>
</protein>
<keyword evidence="3" id="KW-0479">Metal-binding</keyword>
<dbReference type="AlphaFoldDB" id="A0A7C9VB25"/>
<dbReference type="SUPFAM" id="SSF63829">
    <property type="entry name" value="Calcium-dependent phosphotriesterase"/>
    <property type="match status" value="1"/>
</dbReference>
<feature type="binding site" evidence="3">
    <location>
        <position position="112"/>
    </location>
    <ligand>
        <name>substrate</name>
    </ligand>
</feature>
<dbReference type="PANTHER" id="PTHR47572">
    <property type="entry name" value="LIPOPROTEIN-RELATED"/>
    <property type="match status" value="1"/>
</dbReference>
<dbReference type="Pfam" id="PF08450">
    <property type="entry name" value="SGL"/>
    <property type="match status" value="1"/>
</dbReference>
<dbReference type="EMBL" id="JAAKZG010000024">
    <property type="protein sequence ID" value="NGN45044.1"/>
    <property type="molecule type" value="Genomic_DNA"/>
</dbReference>
<feature type="binding site" evidence="3">
    <location>
        <position position="224"/>
    </location>
    <ligand>
        <name>a divalent metal cation</name>
        <dbReference type="ChEBI" id="CHEBI:60240"/>
    </ligand>
</feature>
<keyword evidence="6" id="KW-1185">Reference proteome</keyword>